<feature type="compositionally biased region" description="Acidic residues" evidence="1">
    <location>
        <begin position="317"/>
        <end position="333"/>
    </location>
</feature>
<dbReference type="InterPro" id="IPR015671">
    <property type="entry name" value="GSCR1_dom"/>
</dbReference>
<feature type="compositionally biased region" description="Acidic residues" evidence="1">
    <location>
        <begin position="601"/>
        <end position="619"/>
    </location>
</feature>
<gene>
    <name evidence="3" type="ORF">SK128_024689</name>
</gene>
<reference evidence="3 4" key="1">
    <citation type="submission" date="2023-11" db="EMBL/GenBank/DDBJ databases">
        <title>Halocaridina rubra genome assembly.</title>
        <authorList>
            <person name="Smith C."/>
        </authorList>
    </citation>
    <scope>NUCLEOTIDE SEQUENCE [LARGE SCALE GENOMIC DNA]</scope>
    <source>
        <strain evidence="3">EP-1</strain>
        <tissue evidence="3">Whole</tissue>
    </source>
</reference>
<feature type="compositionally biased region" description="Low complexity" evidence="1">
    <location>
        <begin position="743"/>
        <end position="760"/>
    </location>
</feature>
<dbReference type="GO" id="GO:0016514">
    <property type="term" value="C:SWI/SNF complex"/>
    <property type="evidence" value="ECO:0007669"/>
    <property type="project" value="TreeGrafter"/>
</dbReference>
<feature type="compositionally biased region" description="Basic and acidic residues" evidence="1">
    <location>
        <begin position="484"/>
        <end position="523"/>
    </location>
</feature>
<proteinExistence type="predicted"/>
<feature type="region of interest" description="Disordered" evidence="1">
    <location>
        <begin position="288"/>
        <end position="342"/>
    </location>
</feature>
<feature type="domain" description="GLTSCR protein conserved" evidence="2">
    <location>
        <begin position="109"/>
        <end position="209"/>
    </location>
</feature>
<feature type="compositionally biased region" description="Polar residues" evidence="1">
    <location>
        <begin position="453"/>
        <end position="466"/>
    </location>
</feature>
<protein>
    <recommendedName>
        <fullName evidence="2">GLTSCR protein conserved domain-containing protein</fullName>
    </recommendedName>
</protein>
<dbReference type="PANTHER" id="PTHR15572">
    <property type="entry name" value="GLIOMA TUMOR SUPPRESSOR CANDIDATE REGION GENE 1"/>
    <property type="match status" value="1"/>
</dbReference>
<organism evidence="3 4">
    <name type="scientific">Halocaridina rubra</name>
    <name type="common">Hawaiian red shrimp</name>
    <dbReference type="NCBI Taxonomy" id="373956"/>
    <lineage>
        <taxon>Eukaryota</taxon>
        <taxon>Metazoa</taxon>
        <taxon>Ecdysozoa</taxon>
        <taxon>Arthropoda</taxon>
        <taxon>Crustacea</taxon>
        <taxon>Multicrustacea</taxon>
        <taxon>Malacostraca</taxon>
        <taxon>Eumalacostraca</taxon>
        <taxon>Eucarida</taxon>
        <taxon>Decapoda</taxon>
        <taxon>Pleocyemata</taxon>
        <taxon>Caridea</taxon>
        <taxon>Atyoidea</taxon>
        <taxon>Atyidae</taxon>
        <taxon>Halocaridina</taxon>
    </lineage>
</organism>
<feature type="compositionally biased region" description="Low complexity" evidence="1">
    <location>
        <begin position="42"/>
        <end position="57"/>
    </location>
</feature>
<feature type="compositionally biased region" description="Low complexity" evidence="1">
    <location>
        <begin position="785"/>
        <end position="796"/>
    </location>
</feature>
<dbReference type="AlphaFoldDB" id="A0AAN8X2D1"/>
<accession>A0AAN8X2D1</accession>
<feature type="region of interest" description="Disordered" evidence="1">
    <location>
        <begin position="26"/>
        <end position="94"/>
    </location>
</feature>
<comment type="caution">
    <text evidence="3">The sequence shown here is derived from an EMBL/GenBank/DDBJ whole genome shotgun (WGS) entry which is preliminary data.</text>
</comment>
<dbReference type="InterPro" id="IPR052438">
    <property type="entry name" value="Chromatin_remod/trans_coact"/>
</dbReference>
<evidence type="ECO:0000256" key="1">
    <source>
        <dbReference type="SAM" id="MobiDB-lite"/>
    </source>
</evidence>
<feature type="region of interest" description="Disordered" evidence="1">
    <location>
        <begin position="644"/>
        <end position="687"/>
    </location>
</feature>
<name>A0AAN8X2D1_HALRR</name>
<dbReference type="Pfam" id="PF15249">
    <property type="entry name" value="GLTSCR1"/>
    <property type="match status" value="1"/>
</dbReference>
<dbReference type="EMBL" id="JAXCGZ010014102">
    <property type="protein sequence ID" value="KAK7071654.1"/>
    <property type="molecule type" value="Genomic_DNA"/>
</dbReference>
<feature type="region of interest" description="Disordered" evidence="1">
    <location>
        <begin position="775"/>
        <end position="803"/>
    </location>
</feature>
<dbReference type="PANTHER" id="PTHR15572:SF0">
    <property type="entry name" value="GLUTAMINE-RICH PROTEIN-RELATED"/>
    <property type="match status" value="1"/>
</dbReference>
<dbReference type="Proteomes" id="UP001381693">
    <property type="component" value="Unassembled WGS sequence"/>
</dbReference>
<sequence>MPIISTSVPSPTVPTTSTTVTLCSNGGSQSCSTKMAPPPQCSPISSTTSGVYSSPSGLAPKSVSQPSQTSRFCSTASGQDHSPVQAKAQPSPYTGITKDQLFEHQLKTDQNGALNPDYRTPFKNKIDACKRLIRYHVYSDKGPTQRDLMDSDVQYDLQAECLLKKFSNMKYKYQSLLLKDSMRRHASSETVMLYRLFVQEEKSSIEREKNEVQLGKTLDLPPAPAHWVSGEQRPPDFPFPWELEWESQKIYLCSDWEEKEEEVEKQEEEELSSAAEFRLEEIMDFADGKVKVEEREEDIEDPEDSQEGDSQLHIIMGDEDEEADEEDKEENEDADKLERMGKDSRLHLSSLSNTLGLSESVAECHNASPSLDACVDNARNVENFIAGACDLKEKPKQEKEVSVCGSNNKSPKKCASSLLMPDVHQHYDIWRSSDNNDTRKDCESVHYSTVSASLSDVASRTTNSLSPKKIQTESPRDSQSLRILCDKPEKERRKEKNDRDKDKRKSDRCKERGRDKEKEDRPPKKLKIKLKHEERAVVPPLRIRTEDRGSGLKLTLKKQEGSEAYYSVGEERKREYRVEQNEDEEDDDYLEKLSRKHDGSGDGEDEEEEEEAEDEDDGDGHDLKEVKVVLQDVLKDRKFKFRKHDEERFSKRKKRDKSDDRRNKNSYHWSDQCPVYHDTGGERTSSQQANYDCRTWHHSSNAEWTRSADNLSWSRNLRDSDEWGRIATSSIGECRVEPRRVMNEASSSASRESNSNSSMSLREYIPPVVNYSEHYGQEFSNRQNHSQSYGHSGSQSRNSHSYH</sequence>
<evidence type="ECO:0000313" key="3">
    <source>
        <dbReference type="EMBL" id="KAK7071654.1"/>
    </source>
</evidence>
<feature type="compositionally biased region" description="Acidic residues" evidence="1">
    <location>
        <begin position="295"/>
        <end position="307"/>
    </location>
</feature>
<feature type="compositionally biased region" description="Basic and acidic residues" evidence="1">
    <location>
        <begin position="590"/>
        <end position="600"/>
    </location>
</feature>
<keyword evidence="4" id="KW-1185">Reference proteome</keyword>
<evidence type="ECO:0000313" key="4">
    <source>
        <dbReference type="Proteomes" id="UP001381693"/>
    </source>
</evidence>
<feature type="region of interest" description="Disordered" evidence="1">
    <location>
        <begin position="453"/>
        <end position="625"/>
    </location>
</feature>
<dbReference type="GO" id="GO:0045893">
    <property type="term" value="P:positive regulation of DNA-templated transcription"/>
    <property type="evidence" value="ECO:0007669"/>
    <property type="project" value="TreeGrafter"/>
</dbReference>
<feature type="compositionally biased region" description="Polar residues" evidence="1">
    <location>
        <begin position="62"/>
        <end position="82"/>
    </location>
</feature>
<evidence type="ECO:0000259" key="2">
    <source>
        <dbReference type="Pfam" id="PF15249"/>
    </source>
</evidence>
<feature type="compositionally biased region" description="Basic and acidic residues" evidence="1">
    <location>
        <begin position="569"/>
        <end position="580"/>
    </location>
</feature>
<feature type="region of interest" description="Disordered" evidence="1">
    <location>
        <begin position="737"/>
        <end position="761"/>
    </location>
</feature>